<protein>
    <recommendedName>
        <fullName evidence="1">Retrovirus-related Pol polyprotein from transposon TNT 1-94-like beta-barrel domain-containing protein</fullName>
    </recommendedName>
</protein>
<accession>A0A6A6KJ44</accession>
<evidence type="ECO:0000313" key="2">
    <source>
        <dbReference type="EMBL" id="KAF2288083.1"/>
    </source>
</evidence>
<dbReference type="PANTHER" id="PTHR37610:SF38">
    <property type="entry name" value="RETROTRANSPOSON COPIA-LIKE N-TERMINAL DOMAIN-CONTAINING PROTEIN"/>
    <property type="match status" value="1"/>
</dbReference>
<gene>
    <name evidence="2" type="ORF">GH714_004320</name>
</gene>
<reference evidence="2 3" key="1">
    <citation type="journal article" date="2020" name="Mol. Plant">
        <title>The Chromosome-Based Rubber Tree Genome Provides New Insights into Spurge Genome Evolution and Rubber Biosynthesis.</title>
        <authorList>
            <person name="Liu J."/>
            <person name="Shi C."/>
            <person name="Shi C.C."/>
            <person name="Li W."/>
            <person name="Zhang Q.J."/>
            <person name="Zhang Y."/>
            <person name="Li K."/>
            <person name="Lu H.F."/>
            <person name="Shi C."/>
            <person name="Zhu S.T."/>
            <person name="Xiao Z.Y."/>
            <person name="Nan H."/>
            <person name="Yue Y."/>
            <person name="Zhu X.G."/>
            <person name="Wu Y."/>
            <person name="Hong X.N."/>
            <person name="Fan G.Y."/>
            <person name="Tong Y."/>
            <person name="Zhang D."/>
            <person name="Mao C.L."/>
            <person name="Liu Y.L."/>
            <person name="Hao S.J."/>
            <person name="Liu W.Q."/>
            <person name="Lv M.Q."/>
            <person name="Zhang H.B."/>
            <person name="Liu Y."/>
            <person name="Hu-Tang G.R."/>
            <person name="Wang J.P."/>
            <person name="Wang J.H."/>
            <person name="Sun Y.H."/>
            <person name="Ni S.B."/>
            <person name="Chen W.B."/>
            <person name="Zhang X.C."/>
            <person name="Jiao Y.N."/>
            <person name="Eichler E.E."/>
            <person name="Li G.H."/>
            <person name="Liu X."/>
            <person name="Gao L.Z."/>
        </authorList>
    </citation>
    <scope>NUCLEOTIDE SEQUENCE [LARGE SCALE GENOMIC DNA]</scope>
    <source>
        <strain evidence="3">cv. GT1</strain>
        <tissue evidence="2">Leaf</tissue>
    </source>
</reference>
<keyword evidence="3" id="KW-1185">Reference proteome</keyword>
<dbReference type="Proteomes" id="UP000467840">
    <property type="component" value="Chromosome 8"/>
</dbReference>
<dbReference type="EMBL" id="JAAGAX010000016">
    <property type="protein sequence ID" value="KAF2288083.1"/>
    <property type="molecule type" value="Genomic_DNA"/>
</dbReference>
<organism evidence="2 3">
    <name type="scientific">Hevea brasiliensis</name>
    <name type="common">Para rubber tree</name>
    <name type="synonym">Siphonia brasiliensis</name>
    <dbReference type="NCBI Taxonomy" id="3981"/>
    <lineage>
        <taxon>Eukaryota</taxon>
        <taxon>Viridiplantae</taxon>
        <taxon>Streptophyta</taxon>
        <taxon>Embryophyta</taxon>
        <taxon>Tracheophyta</taxon>
        <taxon>Spermatophyta</taxon>
        <taxon>Magnoliopsida</taxon>
        <taxon>eudicotyledons</taxon>
        <taxon>Gunneridae</taxon>
        <taxon>Pentapetalae</taxon>
        <taxon>rosids</taxon>
        <taxon>fabids</taxon>
        <taxon>Malpighiales</taxon>
        <taxon>Euphorbiaceae</taxon>
        <taxon>Crotonoideae</taxon>
        <taxon>Micrandreae</taxon>
        <taxon>Hevea</taxon>
    </lineage>
</organism>
<evidence type="ECO:0000259" key="1">
    <source>
        <dbReference type="Pfam" id="PF22936"/>
    </source>
</evidence>
<proteinExistence type="predicted"/>
<dbReference type="InterPro" id="IPR054722">
    <property type="entry name" value="PolX-like_BBD"/>
</dbReference>
<name>A0A6A6KJ44_HEVBR</name>
<evidence type="ECO:0000313" key="3">
    <source>
        <dbReference type="Proteomes" id="UP000467840"/>
    </source>
</evidence>
<comment type="caution">
    <text evidence="2">The sequence shown here is derived from an EMBL/GenBank/DDBJ whole genome shotgun (WGS) entry which is preliminary data.</text>
</comment>
<dbReference type="Pfam" id="PF14223">
    <property type="entry name" value="Retrotran_gag_2"/>
    <property type="match status" value="1"/>
</dbReference>
<sequence>MYISGKYKLGCINGDLPQPQPTDSTFRKWRTDDAIVKGWLINSMDPTLISNFIRFPTAKMVWDSIAATYFDGTDTSQVYDLRKWVTGMRKAGGSIEKFYNDLQGLWREIDFCRPNPIEYAVDIQKYNPIIQEDRVYTFLDGLDDRLDKVLSDVLQQKPFQLLNKLMLRSDVKILVLHPRLKQNQKEEDALIVEARNIAVKLVSSYMDTQAGGMNSKLRNNKKLLSDGGLGKAALTTAELQLSFTSEVESSSNSATLNDQGNHGQVLLNSSRQSDCDCIIDSEATDHMTFDANNFSNVTQPRRTTIANANGVTYPVTGAGIVALSSSLSLSHTLFVPSLSNKLLSVSQVTAELNCVALMYPTFCLLQDIPTKEIIRRD</sequence>
<dbReference type="AlphaFoldDB" id="A0A6A6KJ44"/>
<dbReference type="Pfam" id="PF22936">
    <property type="entry name" value="Pol_BBD"/>
    <property type="match status" value="1"/>
</dbReference>
<feature type="domain" description="Retrovirus-related Pol polyprotein from transposon TNT 1-94-like beta-barrel" evidence="1">
    <location>
        <begin position="278"/>
        <end position="350"/>
    </location>
</feature>
<dbReference type="PANTHER" id="PTHR37610">
    <property type="entry name" value="CCHC-TYPE DOMAIN-CONTAINING PROTEIN"/>
    <property type="match status" value="1"/>
</dbReference>